<protein>
    <submittedName>
        <fullName evidence="8">Uncharacterized protein</fullName>
    </submittedName>
</protein>
<feature type="repeat" description="ANK" evidence="4">
    <location>
        <begin position="464"/>
        <end position="496"/>
    </location>
</feature>
<dbReference type="Pfam" id="PF00023">
    <property type="entry name" value="Ank"/>
    <property type="match status" value="1"/>
</dbReference>
<accession>W9XLA2</accession>
<dbReference type="eggNOG" id="KOG0504">
    <property type="taxonomic scope" value="Eukaryota"/>
</dbReference>
<evidence type="ECO:0000259" key="6">
    <source>
        <dbReference type="PROSITE" id="PS51382"/>
    </source>
</evidence>
<evidence type="ECO:0000256" key="5">
    <source>
        <dbReference type="SAM" id="MobiDB-lite"/>
    </source>
</evidence>
<feature type="domain" description="GP-PDE" evidence="7">
    <location>
        <begin position="750"/>
        <end position="1077"/>
    </location>
</feature>
<dbReference type="Gene3D" id="3.20.20.190">
    <property type="entry name" value="Phosphatidylinositol (PI) phosphodiesterase"/>
    <property type="match status" value="1"/>
</dbReference>
<dbReference type="InterPro" id="IPR002110">
    <property type="entry name" value="Ankyrin_rpt"/>
</dbReference>
<dbReference type="SUPFAM" id="SSF48403">
    <property type="entry name" value="Ankyrin repeat"/>
    <property type="match status" value="1"/>
</dbReference>
<dbReference type="PROSITE" id="PS51382">
    <property type="entry name" value="SPX"/>
    <property type="match status" value="1"/>
</dbReference>
<reference evidence="8 9" key="1">
    <citation type="submission" date="2013-03" db="EMBL/GenBank/DDBJ databases">
        <title>The Genome Sequence of Capronia epimyces CBS 606.96.</title>
        <authorList>
            <consortium name="The Broad Institute Genomics Platform"/>
            <person name="Cuomo C."/>
            <person name="de Hoog S."/>
            <person name="Gorbushina A."/>
            <person name="Walker B."/>
            <person name="Young S.K."/>
            <person name="Zeng Q."/>
            <person name="Gargeya S."/>
            <person name="Fitzgerald M."/>
            <person name="Haas B."/>
            <person name="Abouelleil A."/>
            <person name="Allen A.W."/>
            <person name="Alvarado L."/>
            <person name="Arachchi H.M."/>
            <person name="Berlin A.M."/>
            <person name="Chapman S.B."/>
            <person name="Gainer-Dewar J."/>
            <person name="Goldberg J."/>
            <person name="Griggs A."/>
            <person name="Gujja S."/>
            <person name="Hansen M."/>
            <person name="Howarth C."/>
            <person name="Imamovic A."/>
            <person name="Ireland A."/>
            <person name="Larimer J."/>
            <person name="McCowan C."/>
            <person name="Murphy C."/>
            <person name="Pearson M."/>
            <person name="Poon T.W."/>
            <person name="Priest M."/>
            <person name="Roberts A."/>
            <person name="Saif S."/>
            <person name="Shea T."/>
            <person name="Sisk P."/>
            <person name="Sykes S."/>
            <person name="Wortman J."/>
            <person name="Nusbaum C."/>
            <person name="Birren B."/>
        </authorList>
    </citation>
    <scope>NUCLEOTIDE SEQUENCE [LARGE SCALE GENOMIC DNA]</scope>
    <source>
        <strain evidence="8 9">CBS 606.96</strain>
    </source>
</reference>
<dbReference type="SUPFAM" id="SSF51695">
    <property type="entry name" value="PLC-like phosphodiesterases"/>
    <property type="match status" value="1"/>
</dbReference>
<feature type="compositionally biased region" description="Low complexity" evidence="5">
    <location>
        <begin position="852"/>
        <end position="865"/>
    </location>
</feature>
<dbReference type="PROSITE" id="PS50088">
    <property type="entry name" value="ANK_REPEAT"/>
    <property type="match status" value="2"/>
</dbReference>
<dbReference type="AlphaFoldDB" id="W9XLA2"/>
<dbReference type="OrthoDB" id="197419at2759"/>
<dbReference type="Gene3D" id="1.25.40.20">
    <property type="entry name" value="Ankyrin repeat-containing domain"/>
    <property type="match status" value="2"/>
</dbReference>
<organism evidence="8 9">
    <name type="scientific">Capronia epimyces CBS 606.96</name>
    <dbReference type="NCBI Taxonomy" id="1182542"/>
    <lineage>
        <taxon>Eukaryota</taxon>
        <taxon>Fungi</taxon>
        <taxon>Dikarya</taxon>
        <taxon>Ascomycota</taxon>
        <taxon>Pezizomycotina</taxon>
        <taxon>Eurotiomycetes</taxon>
        <taxon>Chaetothyriomycetidae</taxon>
        <taxon>Chaetothyriales</taxon>
        <taxon>Herpotrichiellaceae</taxon>
        <taxon>Capronia</taxon>
    </lineage>
</organism>
<dbReference type="InterPro" id="IPR051578">
    <property type="entry name" value="GDPD"/>
</dbReference>
<dbReference type="Pfam" id="PF25329">
    <property type="entry name" value="C2_GDE1"/>
    <property type="match status" value="1"/>
</dbReference>
<dbReference type="InterPro" id="IPR017946">
    <property type="entry name" value="PLC-like_Pdiesterase_TIM-brl"/>
</dbReference>
<dbReference type="Pfam" id="PF03009">
    <property type="entry name" value="GDPD"/>
    <property type="match status" value="1"/>
</dbReference>
<dbReference type="HOGENOM" id="CLU_005444_0_0_1"/>
<dbReference type="Proteomes" id="UP000019478">
    <property type="component" value="Unassembled WGS sequence"/>
</dbReference>
<dbReference type="InterPro" id="IPR004331">
    <property type="entry name" value="SPX_dom"/>
</dbReference>
<dbReference type="InterPro" id="IPR030395">
    <property type="entry name" value="GP_PDE_dom"/>
</dbReference>
<dbReference type="RefSeq" id="XP_007738261.1">
    <property type="nucleotide sequence ID" value="XM_007740071.1"/>
</dbReference>
<evidence type="ECO:0000256" key="3">
    <source>
        <dbReference type="ARBA" id="ARBA00023043"/>
    </source>
</evidence>
<dbReference type="Pfam" id="PF12796">
    <property type="entry name" value="Ank_2"/>
    <property type="match status" value="1"/>
</dbReference>
<dbReference type="PROSITE" id="PS51704">
    <property type="entry name" value="GP_PDE"/>
    <property type="match status" value="1"/>
</dbReference>
<dbReference type="EMBL" id="AMGY01000010">
    <property type="protein sequence ID" value="EXJ77751.1"/>
    <property type="molecule type" value="Genomic_DNA"/>
</dbReference>
<dbReference type="eggNOG" id="KOG2421">
    <property type="taxonomic scope" value="Eukaryota"/>
</dbReference>
<evidence type="ECO:0000313" key="8">
    <source>
        <dbReference type="EMBL" id="EXJ77751.1"/>
    </source>
</evidence>
<evidence type="ECO:0000256" key="2">
    <source>
        <dbReference type="ARBA" id="ARBA00022801"/>
    </source>
</evidence>
<dbReference type="InterPro" id="IPR036770">
    <property type="entry name" value="Ankyrin_rpt-contain_sf"/>
</dbReference>
<keyword evidence="9" id="KW-1185">Reference proteome</keyword>
<gene>
    <name evidence="8" type="ORF">A1O3_09980</name>
</gene>
<evidence type="ECO:0000259" key="7">
    <source>
        <dbReference type="PROSITE" id="PS51704"/>
    </source>
</evidence>
<keyword evidence="2" id="KW-0378">Hydrolase</keyword>
<dbReference type="STRING" id="1182542.W9XLA2"/>
<evidence type="ECO:0000256" key="4">
    <source>
        <dbReference type="PROSITE-ProRule" id="PRU00023"/>
    </source>
</evidence>
<evidence type="ECO:0000313" key="9">
    <source>
        <dbReference type="Proteomes" id="UP000019478"/>
    </source>
</evidence>
<dbReference type="InterPro" id="IPR057506">
    <property type="entry name" value="C2_GPCPD1"/>
</dbReference>
<keyword evidence="1" id="KW-0677">Repeat</keyword>
<dbReference type="GeneID" id="19174061"/>
<keyword evidence="3 4" id="KW-0040">ANK repeat</keyword>
<sequence>MKFGREYHRHLVPQWASSSVNYAQLKQDYKLAVMHSLRLSSGLGADFTRLSSTLGDSIEALNTFYYQQHEFVIREYGFLCEYFGIDTSSSSRIPVLHSAPLAELLVLSQALSQLEKHIARLQLYLRVNEHAISKIYAKVRAMEVGDEASGNAFQSRWLRSSESRVREAQCLRLSQILTSLGAKVTSACRAASAKIPSESLHLRTVFLRLKLDIKLYSEVLLLIGNDQHERLIDFCRQYLANGTLPPFQAQELFSGLFHTAFVHHSGHCLRSLIFLANKAENVFMESACIIDLVKLHCRPCRPSFGPRSTTSNQIADIKSLHTREHILLELFQQLDLGHEGGLHYHDKSGRLLLHYVAEYGLTSICVLVLNSSKDDSGDVDSAAKWILSPDFQNETPLHCAVISNHLDITRLFLRYLKPNGSAGFKERAGGIFVEVMIIAIMLGFDEIVELFISAQVGISEQNSRGETALYMAAKIGRDDYVGLLLQDPSTRSAIDRAQYAYGWSPLFIACVEGHSVIAELLLHAGADCTLLDIRGWSVKDHAAFRGYVELATLLHPWTRTTSTCNLPGTYRRPGAVGNNTIAKDYSYVVVNLGSLQKNRLLDPVKLIPPVEGPDSPPVPEIGLWLELSIRGEDTRRRVQLPLIDELANEPFVLPCHLSERSQLVFNLYRETATLHSLEEELIGSGTVLIENGHQLDHKRESLVREFVASIMARDTLECIGLVAFTMVISKPYTKLDNPLEGGYWFREDNIQITGHRGLGQNLQGNYLQLGENTVQSFLSAMKQGASWVEVRSNTSNDLQVTRDLVPVAYHDLSLSESGTDVPIHDLSLEQFLYAGRSQRPQIQLPALPSHATSPTNENENSTNKTTVKRRRVLSLVQKQQEGPEAQALQDRMKHTFDFTDKGFKPNTRGDFIQEEFPTLEGLLRELPEHVKLDIEVKYPRVHETSDADIAPVAIEINIFVDKVLDVLQEFAGRRVMILSSFSPEVCILLKLKQHKYPVMFITNAGKPPDKDKEVRTASVQAAVHFANLWSLAGVCFASEPLILCPRLIAYTKSRGLGCASYGPLNNVPENAKTQGSI</sequence>
<proteinExistence type="predicted"/>
<dbReference type="PANTHER" id="PTHR22958:SF1">
    <property type="entry name" value="GLYCEROPHOSPHOCHOLINE PHOSPHODIESTERASE GPCPD1"/>
    <property type="match status" value="1"/>
</dbReference>
<evidence type="ECO:0000256" key="1">
    <source>
        <dbReference type="ARBA" id="ARBA00022737"/>
    </source>
</evidence>
<dbReference type="GO" id="GO:0047389">
    <property type="term" value="F:glycerophosphocholine phosphodiesterase activity"/>
    <property type="evidence" value="ECO:0007669"/>
    <property type="project" value="TreeGrafter"/>
</dbReference>
<dbReference type="GO" id="GO:0046475">
    <property type="term" value="P:glycerophospholipid catabolic process"/>
    <property type="evidence" value="ECO:0007669"/>
    <property type="project" value="TreeGrafter"/>
</dbReference>
<comment type="caution">
    <text evidence="8">The sequence shown here is derived from an EMBL/GenBank/DDBJ whole genome shotgun (WGS) entry which is preliminary data.</text>
</comment>
<feature type="region of interest" description="Disordered" evidence="5">
    <location>
        <begin position="846"/>
        <end position="865"/>
    </location>
</feature>
<feature type="domain" description="SPX" evidence="6">
    <location>
        <begin position="1"/>
        <end position="153"/>
    </location>
</feature>
<dbReference type="PANTHER" id="PTHR22958">
    <property type="entry name" value="GLYCEROPHOSPHORYL DIESTER PHOSPHODIESTERASE"/>
    <property type="match status" value="1"/>
</dbReference>
<feature type="repeat" description="ANK" evidence="4">
    <location>
        <begin position="501"/>
        <end position="533"/>
    </location>
</feature>
<dbReference type="SMART" id="SM00248">
    <property type="entry name" value="ANK"/>
    <property type="match status" value="4"/>
</dbReference>
<dbReference type="PROSITE" id="PS50297">
    <property type="entry name" value="ANK_REP_REGION"/>
    <property type="match status" value="1"/>
</dbReference>
<name>W9XLA2_9EURO</name>